<feature type="compositionally biased region" description="Polar residues" evidence="1">
    <location>
        <begin position="109"/>
        <end position="123"/>
    </location>
</feature>
<organism evidence="2">
    <name type="scientific">Tanacetum cinerariifolium</name>
    <name type="common">Dalmatian daisy</name>
    <name type="synonym">Chrysanthemum cinerariifolium</name>
    <dbReference type="NCBI Taxonomy" id="118510"/>
    <lineage>
        <taxon>Eukaryota</taxon>
        <taxon>Viridiplantae</taxon>
        <taxon>Streptophyta</taxon>
        <taxon>Embryophyta</taxon>
        <taxon>Tracheophyta</taxon>
        <taxon>Spermatophyta</taxon>
        <taxon>Magnoliopsida</taxon>
        <taxon>eudicotyledons</taxon>
        <taxon>Gunneridae</taxon>
        <taxon>Pentapetalae</taxon>
        <taxon>asterids</taxon>
        <taxon>campanulids</taxon>
        <taxon>Asterales</taxon>
        <taxon>Asteraceae</taxon>
        <taxon>Asteroideae</taxon>
        <taxon>Anthemideae</taxon>
        <taxon>Anthemidinae</taxon>
        <taxon>Tanacetum</taxon>
    </lineage>
</organism>
<dbReference type="AlphaFoldDB" id="A0A6L2KLK3"/>
<evidence type="ECO:0000313" key="2">
    <source>
        <dbReference type="EMBL" id="GEU49839.1"/>
    </source>
</evidence>
<sequence>MLIPSQDEPSTNRPMSDPRDFTKPVKAITLPQDVLSTSDRRLIELENQVQRLMEAYLAPTQPTQVNKVSSLCEICSGAHDTQYCMENLEQAFVDYTSSRTNKVGGKRFTPNQGPRNFNNAANTRNKKPNFNWAHTKTFTSPQSGSITVHSSSYQVKLEKALLDFDSDQEKRLSHLRTQLGQQQDDMIRKINLLWKTVFEKLNDASTPENVGNSMAPKRIATISHAEKEELRKKGIQIPSKCPSTNAHEHKLGNMVRRNEEVKEQGKGGDEMETDKEVEEVFKDKESERETTEEVEEIFNDETKEEDDDTKHYSTLPTIKELVYHEWLLKNPRPS</sequence>
<dbReference type="EMBL" id="BKCJ010002623">
    <property type="protein sequence ID" value="GEU49839.1"/>
    <property type="molecule type" value="Genomic_DNA"/>
</dbReference>
<evidence type="ECO:0008006" key="3">
    <source>
        <dbReference type="Google" id="ProtNLM"/>
    </source>
</evidence>
<feature type="region of interest" description="Disordered" evidence="1">
    <location>
        <begin position="105"/>
        <end position="130"/>
    </location>
</feature>
<accession>A0A6L2KLK3</accession>
<feature type="compositionally biased region" description="Acidic residues" evidence="1">
    <location>
        <begin position="292"/>
        <end position="307"/>
    </location>
</feature>
<feature type="region of interest" description="Disordered" evidence="1">
    <location>
        <begin position="1"/>
        <end position="23"/>
    </location>
</feature>
<gene>
    <name evidence="2" type="ORF">Tci_021817</name>
</gene>
<feature type="region of interest" description="Disordered" evidence="1">
    <location>
        <begin position="259"/>
        <end position="313"/>
    </location>
</feature>
<comment type="caution">
    <text evidence="2">The sequence shown here is derived from an EMBL/GenBank/DDBJ whole genome shotgun (WGS) entry which is preliminary data.</text>
</comment>
<proteinExistence type="predicted"/>
<reference evidence="2" key="1">
    <citation type="journal article" date="2019" name="Sci. Rep.">
        <title>Draft genome of Tanacetum cinerariifolium, the natural source of mosquito coil.</title>
        <authorList>
            <person name="Yamashiro T."/>
            <person name="Shiraishi A."/>
            <person name="Satake H."/>
            <person name="Nakayama K."/>
        </authorList>
    </citation>
    <scope>NUCLEOTIDE SEQUENCE</scope>
</reference>
<evidence type="ECO:0000256" key="1">
    <source>
        <dbReference type="SAM" id="MobiDB-lite"/>
    </source>
</evidence>
<feature type="compositionally biased region" description="Basic and acidic residues" evidence="1">
    <location>
        <begin position="259"/>
        <end position="269"/>
    </location>
</feature>
<protein>
    <recommendedName>
        <fullName evidence="3">MAK10-like protein</fullName>
    </recommendedName>
</protein>
<name>A0A6L2KLK3_TANCI</name>
<feature type="compositionally biased region" description="Basic and acidic residues" evidence="1">
    <location>
        <begin position="278"/>
        <end position="291"/>
    </location>
</feature>